<dbReference type="EMBL" id="MEYS01000002">
    <property type="protein sequence ID" value="OGD33893.1"/>
    <property type="molecule type" value="Genomic_DNA"/>
</dbReference>
<sequence length="206" mass="23426">MIDPKCHQCRHAGEKLFLKGARCFSPKCAIVRRVGPPGVHGAKRKRAGSEFGVQLQEKQKVKRSYGLRERQFRKYFETASKSKGETSAMLARILETRLDNIVFRLGFSGSRSQARQMVGHGHFTVNGRRVDVPSIQVKKGDVVAIRPQSASKKIFTDLRAILKKHEPPVWLSLDKENLKGQVEKVPGYDEMEMPFNLQLITEFYSK</sequence>
<dbReference type="InterPro" id="IPR005709">
    <property type="entry name" value="Ribosomal_uS4_bac-type"/>
</dbReference>
<evidence type="ECO:0000256" key="1">
    <source>
        <dbReference type="ARBA" id="ARBA00007465"/>
    </source>
</evidence>
<dbReference type="CDD" id="cd00165">
    <property type="entry name" value="S4"/>
    <property type="match status" value="1"/>
</dbReference>
<organism evidence="11 12">
    <name type="scientific">Candidatus Azambacteria bacterium RIFCSPLOWO2_01_FULL_46_25</name>
    <dbReference type="NCBI Taxonomy" id="1797298"/>
    <lineage>
        <taxon>Bacteria</taxon>
        <taxon>Candidatus Azamiibacteriota</taxon>
    </lineage>
</organism>
<evidence type="ECO:0000313" key="11">
    <source>
        <dbReference type="EMBL" id="OGD33893.1"/>
    </source>
</evidence>
<dbReference type="GO" id="GO:0015935">
    <property type="term" value="C:small ribosomal subunit"/>
    <property type="evidence" value="ECO:0007669"/>
    <property type="project" value="InterPro"/>
</dbReference>
<dbReference type="Gene3D" id="3.10.290.10">
    <property type="entry name" value="RNA-binding S4 domain"/>
    <property type="match status" value="1"/>
</dbReference>
<feature type="domain" description="RNA-binding S4" evidence="9">
    <location>
        <begin position="96"/>
        <end position="155"/>
    </location>
</feature>
<dbReference type="Gene3D" id="1.10.1050.10">
    <property type="entry name" value="Ribosomal Protein S4 Delta 41, Chain A, domain 1"/>
    <property type="match status" value="1"/>
</dbReference>
<keyword evidence="3 7" id="KW-0694">RNA-binding</keyword>
<dbReference type="AlphaFoldDB" id="A0A1F5BTF2"/>
<keyword evidence="4 7" id="KW-0689">Ribosomal protein</keyword>
<dbReference type="InterPro" id="IPR001912">
    <property type="entry name" value="Ribosomal_uS4_N"/>
</dbReference>
<comment type="similarity">
    <text evidence="1 7 8">Belongs to the universal ribosomal protein uS4 family.</text>
</comment>
<dbReference type="Proteomes" id="UP000176650">
    <property type="component" value="Unassembled WGS sequence"/>
</dbReference>
<dbReference type="SMART" id="SM01390">
    <property type="entry name" value="Ribosomal_S4"/>
    <property type="match status" value="1"/>
</dbReference>
<evidence type="ECO:0000259" key="9">
    <source>
        <dbReference type="SMART" id="SM00363"/>
    </source>
</evidence>
<reference evidence="11 12" key="1">
    <citation type="journal article" date="2016" name="Nat. Commun.">
        <title>Thousands of microbial genomes shed light on interconnected biogeochemical processes in an aquifer system.</title>
        <authorList>
            <person name="Anantharaman K."/>
            <person name="Brown C.T."/>
            <person name="Hug L.A."/>
            <person name="Sharon I."/>
            <person name="Castelle C.J."/>
            <person name="Probst A.J."/>
            <person name="Thomas B.C."/>
            <person name="Singh A."/>
            <person name="Wilkins M.J."/>
            <person name="Karaoz U."/>
            <person name="Brodie E.L."/>
            <person name="Williams K.H."/>
            <person name="Hubbard S.S."/>
            <person name="Banfield J.F."/>
        </authorList>
    </citation>
    <scope>NUCLEOTIDE SEQUENCE [LARGE SCALE GENOMIC DNA]</scope>
</reference>
<accession>A0A1F5BTF2</accession>
<protein>
    <recommendedName>
        <fullName evidence="6 7">Small ribosomal subunit protein uS4</fullName>
    </recommendedName>
</protein>
<dbReference type="InterPro" id="IPR036986">
    <property type="entry name" value="S4_RNA-bd_sf"/>
</dbReference>
<comment type="function">
    <text evidence="7">One of the primary rRNA binding proteins, it binds directly to 16S rRNA where it nucleates assembly of the body of the 30S subunit.</text>
</comment>
<dbReference type="InterPro" id="IPR018079">
    <property type="entry name" value="Ribosomal_uS4_CS"/>
</dbReference>
<dbReference type="Pfam" id="PF00163">
    <property type="entry name" value="Ribosomal_S4"/>
    <property type="match status" value="1"/>
</dbReference>
<evidence type="ECO:0000256" key="8">
    <source>
        <dbReference type="RuleBase" id="RU003699"/>
    </source>
</evidence>
<dbReference type="FunFam" id="3.10.290.10:FF:000001">
    <property type="entry name" value="30S ribosomal protein S4"/>
    <property type="match status" value="1"/>
</dbReference>
<dbReference type="GO" id="GO:0006412">
    <property type="term" value="P:translation"/>
    <property type="evidence" value="ECO:0007669"/>
    <property type="project" value="UniProtKB-UniRule"/>
</dbReference>
<dbReference type="PROSITE" id="PS00632">
    <property type="entry name" value="RIBOSOMAL_S4"/>
    <property type="match status" value="1"/>
</dbReference>
<evidence type="ECO:0000256" key="4">
    <source>
        <dbReference type="ARBA" id="ARBA00022980"/>
    </source>
</evidence>
<evidence type="ECO:0000256" key="6">
    <source>
        <dbReference type="ARBA" id="ARBA00035254"/>
    </source>
</evidence>
<dbReference type="SUPFAM" id="SSF55174">
    <property type="entry name" value="Alpha-L RNA-binding motif"/>
    <property type="match status" value="1"/>
</dbReference>
<dbReference type="Pfam" id="PF01479">
    <property type="entry name" value="S4"/>
    <property type="match status" value="1"/>
</dbReference>
<evidence type="ECO:0000256" key="5">
    <source>
        <dbReference type="ARBA" id="ARBA00023274"/>
    </source>
</evidence>
<evidence type="ECO:0000256" key="3">
    <source>
        <dbReference type="ARBA" id="ARBA00022884"/>
    </source>
</evidence>
<evidence type="ECO:0000259" key="10">
    <source>
        <dbReference type="SMART" id="SM01390"/>
    </source>
</evidence>
<dbReference type="PROSITE" id="PS50889">
    <property type="entry name" value="S4"/>
    <property type="match status" value="1"/>
</dbReference>
<dbReference type="PANTHER" id="PTHR11831:SF4">
    <property type="entry name" value="SMALL RIBOSOMAL SUBUNIT PROTEIN US4M"/>
    <property type="match status" value="1"/>
</dbReference>
<keyword evidence="2 7" id="KW-0699">rRNA-binding</keyword>
<dbReference type="PANTHER" id="PTHR11831">
    <property type="entry name" value="30S 40S RIBOSOMAL PROTEIN"/>
    <property type="match status" value="1"/>
</dbReference>
<dbReference type="InterPro" id="IPR022801">
    <property type="entry name" value="Ribosomal_uS4"/>
</dbReference>
<dbReference type="InterPro" id="IPR002942">
    <property type="entry name" value="S4_RNA-bd"/>
</dbReference>
<dbReference type="NCBIfam" id="TIGR01017">
    <property type="entry name" value="rpsD_bact"/>
    <property type="match status" value="1"/>
</dbReference>
<evidence type="ECO:0000256" key="7">
    <source>
        <dbReference type="HAMAP-Rule" id="MF_01306"/>
    </source>
</evidence>
<feature type="domain" description="Small ribosomal subunit protein uS4 N-terminal" evidence="10">
    <location>
        <begin position="1"/>
        <end position="95"/>
    </location>
</feature>
<comment type="subunit">
    <text evidence="7">Part of the 30S ribosomal subunit. Contacts protein S5. The interaction surface between S4 and S5 is involved in control of translational fidelity.</text>
</comment>
<dbReference type="STRING" id="1797298.A2988_00145"/>
<name>A0A1F5BTF2_9BACT</name>
<dbReference type="GO" id="GO:0019843">
    <property type="term" value="F:rRNA binding"/>
    <property type="evidence" value="ECO:0007669"/>
    <property type="project" value="UniProtKB-UniRule"/>
</dbReference>
<evidence type="ECO:0000256" key="2">
    <source>
        <dbReference type="ARBA" id="ARBA00022730"/>
    </source>
</evidence>
<dbReference type="GO" id="GO:0003735">
    <property type="term" value="F:structural constituent of ribosome"/>
    <property type="evidence" value="ECO:0007669"/>
    <property type="project" value="InterPro"/>
</dbReference>
<proteinExistence type="inferred from homology"/>
<dbReference type="GO" id="GO:0042274">
    <property type="term" value="P:ribosomal small subunit biogenesis"/>
    <property type="evidence" value="ECO:0007669"/>
    <property type="project" value="TreeGrafter"/>
</dbReference>
<comment type="caution">
    <text evidence="11">The sequence shown here is derived from an EMBL/GenBank/DDBJ whole genome shotgun (WGS) entry which is preliminary data.</text>
</comment>
<gene>
    <name evidence="7" type="primary">rpsD</name>
    <name evidence="11" type="ORF">A2988_00145</name>
</gene>
<comment type="function">
    <text evidence="7">With S5 and S12 plays an important role in translational accuracy.</text>
</comment>
<dbReference type="SMART" id="SM00363">
    <property type="entry name" value="S4"/>
    <property type="match status" value="1"/>
</dbReference>
<keyword evidence="5 7" id="KW-0687">Ribonucleoprotein</keyword>
<dbReference type="NCBIfam" id="NF003717">
    <property type="entry name" value="PRK05327.1"/>
    <property type="match status" value="1"/>
</dbReference>
<evidence type="ECO:0000313" key="12">
    <source>
        <dbReference type="Proteomes" id="UP000176650"/>
    </source>
</evidence>
<dbReference type="HAMAP" id="MF_01306_B">
    <property type="entry name" value="Ribosomal_uS4_B"/>
    <property type="match status" value="1"/>
</dbReference>